<dbReference type="InterPro" id="IPR013783">
    <property type="entry name" value="Ig-like_fold"/>
</dbReference>
<evidence type="ECO:0000259" key="2">
    <source>
        <dbReference type="Pfam" id="PF09906"/>
    </source>
</evidence>
<feature type="region of interest" description="Disordered" evidence="1">
    <location>
        <begin position="262"/>
        <end position="306"/>
    </location>
</feature>
<keyword evidence="4" id="KW-1185">Reference proteome</keyword>
<evidence type="ECO:0000313" key="3">
    <source>
        <dbReference type="EMBL" id="MDY7225956.1"/>
    </source>
</evidence>
<dbReference type="Gene3D" id="2.60.40.10">
    <property type="entry name" value="Immunoglobulins"/>
    <property type="match status" value="1"/>
</dbReference>
<protein>
    <submittedName>
        <fullName evidence="3">DUF2135 domain-containing protein</fullName>
    </submittedName>
</protein>
<feature type="domain" description="DUF2135" evidence="2">
    <location>
        <begin position="193"/>
        <end position="237"/>
    </location>
</feature>
<organism evidence="3 4">
    <name type="scientific">Hyalangium rubrum</name>
    <dbReference type="NCBI Taxonomy" id="3103134"/>
    <lineage>
        <taxon>Bacteria</taxon>
        <taxon>Pseudomonadati</taxon>
        <taxon>Myxococcota</taxon>
        <taxon>Myxococcia</taxon>
        <taxon>Myxococcales</taxon>
        <taxon>Cystobacterineae</taxon>
        <taxon>Archangiaceae</taxon>
        <taxon>Hyalangium</taxon>
    </lineage>
</organism>
<accession>A0ABU5GXZ3</accession>
<comment type="caution">
    <text evidence="3">The sequence shown here is derived from an EMBL/GenBank/DDBJ whole genome shotgun (WGS) entry which is preliminary data.</text>
</comment>
<dbReference type="InterPro" id="IPR019220">
    <property type="entry name" value="DUF2135"/>
</dbReference>
<name>A0ABU5GXZ3_9BACT</name>
<dbReference type="EMBL" id="JAXIVS010000002">
    <property type="protein sequence ID" value="MDY7225956.1"/>
    <property type="molecule type" value="Genomic_DNA"/>
</dbReference>
<evidence type="ECO:0000313" key="4">
    <source>
        <dbReference type="Proteomes" id="UP001291309"/>
    </source>
</evidence>
<reference evidence="3 4" key="1">
    <citation type="submission" date="2023-12" db="EMBL/GenBank/DDBJ databases">
        <title>the genome sequence of Hyalangium sp. s54d21.</title>
        <authorList>
            <person name="Zhang X."/>
        </authorList>
    </citation>
    <scope>NUCLEOTIDE SEQUENCE [LARGE SCALE GENOMIC DNA]</scope>
    <source>
        <strain evidence="4">s54d21</strain>
    </source>
</reference>
<feature type="compositionally biased region" description="Acidic residues" evidence="1">
    <location>
        <begin position="296"/>
        <end position="306"/>
    </location>
</feature>
<gene>
    <name evidence="3" type="ORF">SYV04_06160</name>
</gene>
<sequence length="306" mass="32536">MLPVLLALLLTQSGNPRQTGVPIGSGTKLAKVTLTAPTGGWTVDRMMLVEGTLSDTSIDPVVVSINGDRYLMRTHNGRFSRKFPAASGKNIVTVMATNKAGTARAQVTTYAQIPPVPMKAILTSDTEGVYTDLHIYEPTSESDAGGTIDGAKMAHVYWADTASPSGGTFFLNEQGGDFDQPAYGPYLYIHRAPPKGVYLIATNYWPSGDKAHTVATLNVALFEGTPGEVRRMVRIPLATPGTTRVLAWVNILGDNQAEVYVPSQDPAPKHPSWPSNLDSVASEVSAGNSGGYGDEGGYEGESEEGY</sequence>
<proteinExistence type="predicted"/>
<dbReference type="Pfam" id="PF09906">
    <property type="entry name" value="DUF2135"/>
    <property type="match status" value="1"/>
</dbReference>
<dbReference type="Pfam" id="PF09136">
    <property type="entry name" value="Glucodextran_B"/>
    <property type="match status" value="1"/>
</dbReference>
<dbReference type="RefSeq" id="WP_321544678.1">
    <property type="nucleotide sequence ID" value="NZ_JAXIVS010000002.1"/>
</dbReference>
<dbReference type="Proteomes" id="UP001291309">
    <property type="component" value="Unassembled WGS sequence"/>
</dbReference>
<evidence type="ECO:0000256" key="1">
    <source>
        <dbReference type="SAM" id="MobiDB-lite"/>
    </source>
</evidence>